<proteinExistence type="predicted"/>
<dbReference type="CDD" id="cd04666">
    <property type="entry name" value="NUDIX_DIPP2_like_Nudt4"/>
    <property type="match status" value="1"/>
</dbReference>
<dbReference type="AlphaFoldDB" id="A0A285TZP0"/>
<dbReference type="Pfam" id="PF00293">
    <property type="entry name" value="NUDIX"/>
    <property type="match status" value="1"/>
</dbReference>
<keyword evidence="2" id="KW-0479">Metal-binding</keyword>
<evidence type="ECO:0000256" key="3">
    <source>
        <dbReference type="ARBA" id="ARBA00022801"/>
    </source>
</evidence>
<dbReference type="GO" id="GO:0005737">
    <property type="term" value="C:cytoplasm"/>
    <property type="evidence" value="ECO:0007669"/>
    <property type="project" value="TreeGrafter"/>
</dbReference>
<evidence type="ECO:0000313" key="6">
    <source>
        <dbReference type="EMBL" id="SOC34927.1"/>
    </source>
</evidence>
<keyword evidence="7" id="KW-1185">Reference proteome</keyword>
<dbReference type="SUPFAM" id="SSF55811">
    <property type="entry name" value="Nudix"/>
    <property type="match status" value="1"/>
</dbReference>
<dbReference type="InterPro" id="IPR015797">
    <property type="entry name" value="NUDIX_hydrolase-like_dom_sf"/>
</dbReference>
<dbReference type="Gene3D" id="3.90.79.10">
    <property type="entry name" value="Nucleoside Triphosphate Pyrophosphohydrolase"/>
    <property type="match status" value="1"/>
</dbReference>
<organism evidence="6 7">
    <name type="scientific">Rhizobium subbaraonis</name>
    <dbReference type="NCBI Taxonomy" id="908946"/>
    <lineage>
        <taxon>Bacteria</taxon>
        <taxon>Pseudomonadati</taxon>
        <taxon>Pseudomonadota</taxon>
        <taxon>Alphaproteobacteria</taxon>
        <taxon>Hyphomicrobiales</taxon>
        <taxon>Rhizobiaceae</taxon>
        <taxon>Rhizobium/Agrobacterium group</taxon>
        <taxon>Rhizobium</taxon>
    </lineage>
</organism>
<feature type="domain" description="Nudix hydrolase" evidence="5">
    <location>
        <begin position="22"/>
        <end position="156"/>
    </location>
</feature>
<dbReference type="PANTHER" id="PTHR12629">
    <property type="entry name" value="DIPHOSPHOINOSITOL POLYPHOSPHATE PHOSPHOHYDROLASE"/>
    <property type="match status" value="1"/>
</dbReference>
<keyword evidence="3" id="KW-0378">Hydrolase</keyword>
<reference evidence="6 7" key="1">
    <citation type="submission" date="2017-08" db="EMBL/GenBank/DDBJ databases">
        <authorList>
            <person name="de Groot N.N."/>
        </authorList>
    </citation>
    <scope>NUCLEOTIDE SEQUENCE [LARGE SCALE GENOMIC DNA]</scope>
    <source>
        <strain evidence="6 7">JC85</strain>
    </source>
</reference>
<dbReference type="PANTHER" id="PTHR12629:SF0">
    <property type="entry name" value="DIPHOSPHOINOSITOL-POLYPHOSPHATE DIPHOSPHATASE"/>
    <property type="match status" value="1"/>
</dbReference>
<dbReference type="InterPro" id="IPR047198">
    <property type="entry name" value="DDP-like_NUDIX"/>
</dbReference>
<dbReference type="RefSeq" id="WP_407071877.1">
    <property type="nucleotide sequence ID" value="NZ_OBQD01000001.1"/>
</dbReference>
<dbReference type="EMBL" id="OBQD01000001">
    <property type="protein sequence ID" value="SOC34927.1"/>
    <property type="molecule type" value="Genomic_DNA"/>
</dbReference>
<evidence type="ECO:0000256" key="2">
    <source>
        <dbReference type="ARBA" id="ARBA00022723"/>
    </source>
</evidence>
<dbReference type="PROSITE" id="PS51462">
    <property type="entry name" value="NUDIX"/>
    <property type="match status" value="1"/>
</dbReference>
<evidence type="ECO:0000313" key="7">
    <source>
        <dbReference type="Proteomes" id="UP000219167"/>
    </source>
</evidence>
<sequence>MKKKVSFVQRIASDVRLMFRRPARMQYSALCYRYKKKRGQIEVLVITSRDTGRWVIPKGWPMDGKPAWAVAEREAYEEAGVKGTVHQEAIGHYMYDKGISKGLSVPCKVNVYALEVDDLSKNFPEKGQRKLEWVTCTEAAARVAEPGLKQLILQFEEAWQAAQPLPATKKASA</sequence>
<dbReference type="InterPro" id="IPR000086">
    <property type="entry name" value="NUDIX_hydrolase_dom"/>
</dbReference>
<evidence type="ECO:0000256" key="4">
    <source>
        <dbReference type="ARBA" id="ARBA00022842"/>
    </source>
</evidence>
<evidence type="ECO:0000256" key="1">
    <source>
        <dbReference type="ARBA" id="ARBA00001946"/>
    </source>
</evidence>
<dbReference type="GO" id="GO:0046872">
    <property type="term" value="F:metal ion binding"/>
    <property type="evidence" value="ECO:0007669"/>
    <property type="project" value="UniProtKB-KW"/>
</dbReference>
<evidence type="ECO:0000259" key="5">
    <source>
        <dbReference type="PROSITE" id="PS51462"/>
    </source>
</evidence>
<protein>
    <submittedName>
        <fullName evidence="6">8-oxo-dGTP pyrophosphatase MutT (NUDIX family)</fullName>
    </submittedName>
</protein>
<name>A0A285TZP0_9HYPH</name>
<dbReference type="GO" id="GO:0016462">
    <property type="term" value="F:pyrophosphatase activity"/>
    <property type="evidence" value="ECO:0007669"/>
    <property type="project" value="InterPro"/>
</dbReference>
<accession>A0A285TZP0</accession>
<dbReference type="Proteomes" id="UP000219167">
    <property type="component" value="Unassembled WGS sequence"/>
</dbReference>
<comment type="cofactor">
    <cofactor evidence="1">
        <name>Mg(2+)</name>
        <dbReference type="ChEBI" id="CHEBI:18420"/>
    </cofactor>
</comment>
<keyword evidence="4" id="KW-0460">Magnesium</keyword>
<gene>
    <name evidence="6" type="ORF">SAMN05892877_10199</name>
</gene>